<protein>
    <submittedName>
        <fullName evidence="1">Uncharacterized protein</fullName>
    </submittedName>
</protein>
<proteinExistence type="predicted"/>
<evidence type="ECO:0000313" key="2">
    <source>
        <dbReference type="Proteomes" id="UP001162992"/>
    </source>
</evidence>
<reference evidence="2" key="1">
    <citation type="journal article" date="2024" name="Proc. Natl. Acad. Sci. U.S.A.">
        <title>Extraordinary preservation of gene collinearity over three hundred million years revealed in homosporous lycophytes.</title>
        <authorList>
            <person name="Li C."/>
            <person name="Wickell D."/>
            <person name="Kuo L.Y."/>
            <person name="Chen X."/>
            <person name="Nie B."/>
            <person name="Liao X."/>
            <person name="Peng D."/>
            <person name="Ji J."/>
            <person name="Jenkins J."/>
            <person name="Williams M."/>
            <person name="Shu S."/>
            <person name="Plott C."/>
            <person name="Barry K."/>
            <person name="Rajasekar S."/>
            <person name="Grimwood J."/>
            <person name="Han X."/>
            <person name="Sun S."/>
            <person name="Hou Z."/>
            <person name="He W."/>
            <person name="Dai G."/>
            <person name="Sun C."/>
            <person name="Schmutz J."/>
            <person name="Leebens-Mack J.H."/>
            <person name="Li F.W."/>
            <person name="Wang L."/>
        </authorList>
    </citation>
    <scope>NUCLEOTIDE SEQUENCE [LARGE SCALE GENOMIC DNA]</scope>
    <source>
        <strain evidence="2">cv. PW_Plant_1</strain>
    </source>
</reference>
<dbReference type="EMBL" id="CM055092">
    <property type="protein sequence ID" value="KAJ7571109.1"/>
    <property type="molecule type" value="Genomic_DNA"/>
</dbReference>
<sequence>MARLELYLLSVPVLFLAWVESTRTSAVCSDIPLHLPEQVSSLSRVKSKKFPFWTARRLIMIVDLFHQIFPHYKRPNLLLSESKHYTS</sequence>
<evidence type="ECO:0000313" key="1">
    <source>
        <dbReference type="EMBL" id="KAJ7571109.1"/>
    </source>
</evidence>
<comment type="caution">
    <text evidence="1">The sequence shown here is derived from an EMBL/GenBank/DDBJ whole genome shotgun (WGS) entry which is preliminary data.</text>
</comment>
<organism evidence="1 2">
    <name type="scientific">Diphasiastrum complanatum</name>
    <name type="common">Issler's clubmoss</name>
    <name type="synonym">Lycopodium complanatum</name>
    <dbReference type="NCBI Taxonomy" id="34168"/>
    <lineage>
        <taxon>Eukaryota</taxon>
        <taxon>Viridiplantae</taxon>
        <taxon>Streptophyta</taxon>
        <taxon>Embryophyta</taxon>
        <taxon>Tracheophyta</taxon>
        <taxon>Lycopodiopsida</taxon>
        <taxon>Lycopodiales</taxon>
        <taxon>Lycopodiaceae</taxon>
        <taxon>Lycopodioideae</taxon>
        <taxon>Diphasiastrum</taxon>
    </lineage>
</organism>
<keyword evidence="2" id="KW-1185">Reference proteome</keyword>
<dbReference type="Proteomes" id="UP001162992">
    <property type="component" value="Chromosome 1"/>
</dbReference>
<name>A0ACC2EX23_DIPCM</name>
<accession>A0ACC2EX23</accession>
<gene>
    <name evidence="1" type="ORF">O6H91_01G149000</name>
</gene>